<dbReference type="AlphaFoldDB" id="A0A5N5THI4"/>
<dbReference type="EMBL" id="SEYY01000992">
    <property type="protein sequence ID" value="KAB7506106.1"/>
    <property type="molecule type" value="Genomic_DNA"/>
</dbReference>
<name>A0A5N5THI4_9CRUS</name>
<organism evidence="2 3">
    <name type="scientific">Armadillidium nasatum</name>
    <dbReference type="NCBI Taxonomy" id="96803"/>
    <lineage>
        <taxon>Eukaryota</taxon>
        <taxon>Metazoa</taxon>
        <taxon>Ecdysozoa</taxon>
        <taxon>Arthropoda</taxon>
        <taxon>Crustacea</taxon>
        <taxon>Multicrustacea</taxon>
        <taxon>Malacostraca</taxon>
        <taxon>Eumalacostraca</taxon>
        <taxon>Peracarida</taxon>
        <taxon>Isopoda</taxon>
        <taxon>Oniscidea</taxon>
        <taxon>Crinocheta</taxon>
        <taxon>Armadillidiidae</taxon>
        <taxon>Armadillidium</taxon>
    </lineage>
</organism>
<evidence type="ECO:0000313" key="2">
    <source>
        <dbReference type="EMBL" id="KAB7506106.1"/>
    </source>
</evidence>
<evidence type="ECO:0000256" key="1">
    <source>
        <dbReference type="SAM" id="MobiDB-lite"/>
    </source>
</evidence>
<dbReference type="Proteomes" id="UP000326759">
    <property type="component" value="Unassembled WGS sequence"/>
</dbReference>
<keyword evidence="3" id="KW-1185">Reference proteome</keyword>
<dbReference type="PANTHER" id="PTHR12517:SF0">
    <property type="entry name" value="INTERMEMBRANE LIPID TRANSFER PROTEIN VPS13B"/>
    <property type="match status" value="1"/>
</dbReference>
<proteinExistence type="predicted"/>
<accession>A0A5N5THI4</accession>
<comment type="caution">
    <text evidence="2">The sequence shown here is derived from an EMBL/GenBank/DDBJ whole genome shotgun (WGS) entry which is preliminary data.</text>
</comment>
<protein>
    <submittedName>
        <fullName evidence="2">Vacuolar protein sorting-associated protein 13B</fullName>
    </submittedName>
</protein>
<reference evidence="2 3" key="1">
    <citation type="journal article" date="2019" name="PLoS Biol.">
        <title>Sex chromosomes control vertical transmission of feminizing Wolbachia symbionts in an isopod.</title>
        <authorList>
            <person name="Becking T."/>
            <person name="Chebbi M.A."/>
            <person name="Giraud I."/>
            <person name="Moumen B."/>
            <person name="Laverre T."/>
            <person name="Caubet Y."/>
            <person name="Peccoud J."/>
            <person name="Gilbert C."/>
            <person name="Cordaux R."/>
        </authorList>
    </citation>
    <scope>NUCLEOTIDE SEQUENCE [LARGE SCALE GENOMIC DNA]</scope>
    <source>
        <strain evidence="2">ANa2</strain>
        <tissue evidence="2">Whole body excluding digestive tract and cuticle</tissue>
    </source>
</reference>
<sequence length="185" mass="21406">QDLETPTSYIQGLINKLINNVVVVFNNVILKYVEDDIVLSINAKTIELRSVDYNWIPAFIDLTSDDPVLRNLVIVTDLTVCLDKRNASGKIEVYQEPFLYRCSLSCRIVRQFESVYSFLPRITRYDVFCSQLHFSLSDTQLPMFFRLLELLLALYYKQLQYQPTSTNKSKKESFGTDEDASFSEG</sequence>
<feature type="region of interest" description="Disordered" evidence="1">
    <location>
        <begin position="166"/>
        <end position="185"/>
    </location>
</feature>
<dbReference type="PANTHER" id="PTHR12517">
    <property type="entry name" value="VACUOLAR PROTEIN SORTING-ASSOCIATED PROTEIN 13B"/>
    <property type="match status" value="1"/>
</dbReference>
<feature type="non-terminal residue" evidence="2">
    <location>
        <position position="185"/>
    </location>
</feature>
<feature type="compositionally biased region" description="Acidic residues" evidence="1">
    <location>
        <begin position="175"/>
        <end position="185"/>
    </location>
</feature>
<feature type="non-terminal residue" evidence="2">
    <location>
        <position position="1"/>
    </location>
</feature>
<gene>
    <name evidence="2" type="ORF">Anas_10213</name>
</gene>
<dbReference type="InterPro" id="IPR039782">
    <property type="entry name" value="VPS13B"/>
</dbReference>
<evidence type="ECO:0000313" key="3">
    <source>
        <dbReference type="Proteomes" id="UP000326759"/>
    </source>
</evidence>
<dbReference type="OrthoDB" id="445152at2759"/>